<feature type="chain" id="PRO_5040142197" evidence="4">
    <location>
        <begin position="23"/>
        <end position="332"/>
    </location>
</feature>
<evidence type="ECO:0000313" key="6">
    <source>
        <dbReference type="Proteomes" id="UP001108027"/>
    </source>
</evidence>
<dbReference type="GO" id="GO:0030288">
    <property type="term" value="C:outer membrane-bounded periplasmic space"/>
    <property type="evidence" value="ECO:0007669"/>
    <property type="project" value="InterPro"/>
</dbReference>
<dbReference type="InterPro" id="IPR038404">
    <property type="entry name" value="TRAP_DctP_sf"/>
</dbReference>
<evidence type="ECO:0000256" key="2">
    <source>
        <dbReference type="ARBA" id="ARBA00022448"/>
    </source>
</evidence>
<name>A0A9Q3YNV0_9GAMM</name>
<dbReference type="Pfam" id="PF03480">
    <property type="entry name" value="DctP"/>
    <property type="match status" value="1"/>
</dbReference>
<feature type="signal peptide" evidence="4">
    <location>
        <begin position="1"/>
        <end position="22"/>
    </location>
</feature>
<dbReference type="Gene3D" id="3.40.190.170">
    <property type="entry name" value="Bacterial extracellular solute-binding protein, family 7"/>
    <property type="match status" value="1"/>
</dbReference>
<sequence>MIRITRSLTLVALCLLGLGAQAATVVKLHHDLTEDSAQQEGAVRFKELVEDRSGGAIEVKIYPNNALGDDVQVAQQMQFGAVQAAPIPTAKLSGFNKQLQLIDLPFLFPSREVAYEFLDGPVGERVLSGLRDAGFEPAMFWESGFKQMTCDRAVHEPADLKGTKFRVMESPLLIAQYKAVGANPVPIAFSETYTALQQGVVDCQENPLVSISQMKFYEVQDYLMLSNHGYLGTAFIFSKVWFDGLPKDQQEILMAAAREAGEYQRERSAAREQGYLDGIKAAGGTEVVELTDAQKQAFRDAMDPVYEEFGGILGADLMQATRQELERLSAGQ</sequence>
<keyword evidence="6" id="KW-1185">Reference proteome</keyword>
<dbReference type="CDD" id="cd13603">
    <property type="entry name" value="PBP2_TRAP_Siap_TeaA_like"/>
    <property type="match status" value="1"/>
</dbReference>
<comment type="caution">
    <text evidence="5">The sequence shown here is derived from an EMBL/GenBank/DDBJ whole genome shotgun (WGS) entry which is preliminary data.</text>
</comment>
<dbReference type="Proteomes" id="UP001108027">
    <property type="component" value="Unassembled WGS sequence"/>
</dbReference>
<dbReference type="InterPro" id="IPR018389">
    <property type="entry name" value="DctP_fam"/>
</dbReference>
<keyword evidence="3 4" id="KW-0732">Signal</keyword>
<evidence type="ECO:0000256" key="3">
    <source>
        <dbReference type="ARBA" id="ARBA00022729"/>
    </source>
</evidence>
<dbReference type="PANTHER" id="PTHR33376:SF7">
    <property type="entry name" value="C4-DICARBOXYLATE-BINDING PROTEIN DCTB"/>
    <property type="match status" value="1"/>
</dbReference>
<dbReference type="InterPro" id="IPR004682">
    <property type="entry name" value="TRAP_DctP"/>
</dbReference>
<dbReference type="NCBIfam" id="NF037995">
    <property type="entry name" value="TRAP_S1"/>
    <property type="match status" value="1"/>
</dbReference>
<reference evidence="5" key="1">
    <citation type="submission" date="2021-10" db="EMBL/GenBank/DDBJ databases">
        <title>The diversity and Nitrogen Metabolism of Culturable Nitrate-Utilizing Bacteria Within the Oxygen Minimum Zone of the Changjiang (Yangtze River)Estuary.</title>
        <authorList>
            <person name="Zhang D."/>
            <person name="Zheng J."/>
            <person name="Liu S."/>
            <person name="He W."/>
        </authorList>
    </citation>
    <scope>NUCLEOTIDE SEQUENCE</scope>
    <source>
        <strain evidence="5">FXH-223</strain>
    </source>
</reference>
<organism evidence="5 6">
    <name type="scientific">Alloalcanivorax marinus</name>
    <dbReference type="NCBI Taxonomy" id="1177169"/>
    <lineage>
        <taxon>Bacteria</taxon>
        <taxon>Pseudomonadati</taxon>
        <taxon>Pseudomonadota</taxon>
        <taxon>Gammaproteobacteria</taxon>
        <taxon>Oceanospirillales</taxon>
        <taxon>Alcanivoracaceae</taxon>
        <taxon>Alloalcanivorax</taxon>
    </lineage>
</organism>
<dbReference type="AlphaFoldDB" id="A0A9Q3YNV0"/>
<dbReference type="GO" id="GO:0055085">
    <property type="term" value="P:transmembrane transport"/>
    <property type="evidence" value="ECO:0007669"/>
    <property type="project" value="InterPro"/>
</dbReference>
<dbReference type="PANTHER" id="PTHR33376">
    <property type="match status" value="1"/>
</dbReference>
<evidence type="ECO:0000313" key="5">
    <source>
        <dbReference type="EMBL" id="MCC4310172.1"/>
    </source>
</evidence>
<dbReference type="EMBL" id="JAJGNA010000030">
    <property type="protein sequence ID" value="MCC4310172.1"/>
    <property type="molecule type" value="Genomic_DNA"/>
</dbReference>
<protein>
    <submittedName>
        <fullName evidence="5">TRAP transporter substrate-binding protein</fullName>
    </submittedName>
</protein>
<accession>A0A9Q3YNV0</accession>
<dbReference type="PIRSF" id="PIRSF006470">
    <property type="entry name" value="DctB"/>
    <property type="match status" value="1"/>
</dbReference>
<evidence type="ECO:0000256" key="1">
    <source>
        <dbReference type="ARBA" id="ARBA00009023"/>
    </source>
</evidence>
<proteinExistence type="inferred from homology"/>
<keyword evidence="2" id="KW-0813">Transport</keyword>
<dbReference type="RefSeq" id="WP_228234782.1">
    <property type="nucleotide sequence ID" value="NZ_JAJGNA010000030.1"/>
</dbReference>
<evidence type="ECO:0000256" key="4">
    <source>
        <dbReference type="SAM" id="SignalP"/>
    </source>
</evidence>
<dbReference type="NCBIfam" id="TIGR00787">
    <property type="entry name" value="dctP"/>
    <property type="match status" value="1"/>
</dbReference>
<comment type="similarity">
    <text evidence="1">Belongs to the bacterial solute-binding protein 7 family.</text>
</comment>
<gene>
    <name evidence="5" type="ORF">LL252_16500</name>
</gene>